<reference evidence="2" key="1">
    <citation type="submission" date="2020-07" db="EMBL/GenBank/DDBJ databases">
        <authorList>
            <person name="Ferguson B K."/>
        </authorList>
    </citation>
    <scope>NUCLEOTIDE SEQUENCE</scope>
    <source>
        <strain evidence="2">L06</strain>
    </source>
</reference>
<dbReference type="EMBL" id="CADCXW020000017">
    <property type="protein sequence ID" value="CAD1551316.1"/>
    <property type="molecule type" value="Genomic_DNA"/>
</dbReference>
<feature type="domain" description="CCHC-type" evidence="1">
    <location>
        <begin position="120"/>
        <end position="132"/>
    </location>
</feature>
<protein>
    <recommendedName>
        <fullName evidence="1">CCHC-type domain-containing protein</fullName>
    </recommendedName>
</protein>
<dbReference type="GO" id="GO:0003676">
    <property type="term" value="F:nucleic acid binding"/>
    <property type="evidence" value="ECO:0007669"/>
    <property type="project" value="InterPro"/>
</dbReference>
<evidence type="ECO:0000313" key="2">
    <source>
        <dbReference type="EMBL" id="CAD1551316.1"/>
    </source>
</evidence>
<dbReference type="GO" id="GO:0008270">
    <property type="term" value="F:zinc ion binding"/>
    <property type="evidence" value="ECO:0007669"/>
    <property type="project" value="InterPro"/>
</dbReference>
<dbReference type="Pfam" id="PF00098">
    <property type="entry name" value="zf-CCHC"/>
    <property type="match status" value="1"/>
</dbReference>
<gene>
    <name evidence="2" type="ORF">BBRV_LOCUS52410</name>
</gene>
<dbReference type="InterPro" id="IPR001878">
    <property type="entry name" value="Znf_CCHC"/>
</dbReference>
<proteinExistence type="predicted"/>
<name>A0A6V7JMG8_9HYME</name>
<dbReference type="AlphaFoldDB" id="A0A6V7JMG8"/>
<accession>A0A6V7JMG8</accession>
<organism evidence="2">
    <name type="scientific">Bracon brevicornis</name>
    <dbReference type="NCBI Taxonomy" id="1563983"/>
    <lineage>
        <taxon>Eukaryota</taxon>
        <taxon>Metazoa</taxon>
        <taxon>Ecdysozoa</taxon>
        <taxon>Arthropoda</taxon>
        <taxon>Hexapoda</taxon>
        <taxon>Insecta</taxon>
        <taxon>Pterygota</taxon>
        <taxon>Neoptera</taxon>
        <taxon>Endopterygota</taxon>
        <taxon>Hymenoptera</taxon>
        <taxon>Apocrita</taxon>
        <taxon>Ichneumonoidea</taxon>
        <taxon>Braconidae</taxon>
        <taxon>Braconinae</taxon>
        <taxon>Bracon</taxon>
    </lineage>
</organism>
<sequence length="142" mass="16480">MNRNTLHHRLRQNNETLAEYAEELKRLAHLAHPQHPIQIRDEFAGKQFIEGLGNNAITRQLVAERIESSQPAVERASEFETIFKLWPEKDQTNGKENSKRRFESTILDPGESFSNKETKITCYNCNRLGHYADIMSSIDQIK</sequence>
<evidence type="ECO:0000259" key="1">
    <source>
        <dbReference type="Pfam" id="PF00098"/>
    </source>
</evidence>